<proteinExistence type="predicted"/>
<comment type="caution">
    <text evidence="1">The sequence shown here is derived from an EMBL/GenBank/DDBJ whole genome shotgun (WGS) entry which is preliminary data.</text>
</comment>
<dbReference type="EMBL" id="SPHZ02000006">
    <property type="protein sequence ID" value="KAF0912695.1"/>
    <property type="molecule type" value="Genomic_DNA"/>
</dbReference>
<name>A0A6G1DIQ2_9ORYZ</name>
<evidence type="ECO:0000313" key="2">
    <source>
        <dbReference type="Proteomes" id="UP000479710"/>
    </source>
</evidence>
<keyword evidence="2" id="KW-1185">Reference proteome</keyword>
<dbReference type="Proteomes" id="UP000479710">
    <property type="component" value="Unassembled WGS sequence"/>
</dbReference>
<organism evidence="1 2">
    <name type="scientific">Oryza meyeriana var. granulata</name>
    <dbReference type="NCBI Taxonomy" id="110450"/>
    <lineage>
        <taxon>Eukaryota</taxon>
        <taxon>Viridiplantae</taxon>
        <taxon>Streptophyta</taxon>
        <taxon>Embryophyta</taxon>
        <taxon>Tracheophyta</taxon>
        <taxon>Spermatophyta</taxon>
        <taxon>Magnoliopsida</taxon>
        <taxon>Liliopsida</taxon>
        <taxon>Poales</taxon>
        <taxon>Poaceae</taxon>
        <taxon>BOP clade</taxon>
        <taxon>Oryzoideae</taxon>
        <taxon>Oryzeae</taxon>
        <taxon>Oryzinae</taxon>
        <taxon>Oryza</taxon>
        <taxon>Oryza meyeriana</taxon>
    </lineage>
</organism>
<protein>
    <submittedName>
        <fullName evidence="1">Uncharacterized protein</fullName>
    </submittedName>
</protein>
<dbReference type="AlphaFoldDB" id="A0A6G1DIQ2"/>
<sequence>MHLEILMPHRLRHVTSAVASVRVKEGSAHDGGAVRTAVARLLSLFVSGAGGRGMTMENPARRKGRLASGAMSWRGEDVGPLGGFGGGTPFGGFGGGGTPFGGFGSGGTPFGGFGGGGAGGVTP</sequence>
<evidence type="ECO:0000313" key="1">
    <source>
        <dbReference type="EMBL" id="KAF0912695.1"/>
    </source>
</evidence>
<gene>
    <name evidence="1" type="ORF">E2562_018946</name>
</gene>
<reference evidence="1 2" key="1">
    <citation type="submission" date="2019-11" db="EMBL/GenBank/DDBJ databases">
        <title>Whole genome sequence of Oryza granulata.</title>
        <authorList>
            <person name="Li W."/>
        </authorList>
    </citation>
    <scope>NUCLEOTIDE SEQUENCE [LARGE SCALE GENOMIC DNA]</scope>
    <source>
        <strain evidence="2">cv. Menghai</strain>
        <tissue evidence="1">Leaf</tissue>
    </source>
</reference>
<accession>A0A6G1DIQ2</accession>